<sequence>MALPPQPLVAGYHARYDGHALYVEAPDGSTSMHEISPGRPVSWKHRGVRYTLSIEQQFVDEQLRERYRQHPGMTGASPYGAEFRLTVTPSLLAPWGYFRARSRQIYLQG</sequence>
<keyword evidence="2" id="KW-1185">Reference proteome</keyword>
<dbReference type="AlphaFoldDB" id="L7LBP3"/>
<comment type="caution">
    <text evidence="1">The sequence shown here is derived from an EMBL/GenBank/DDBJ whole genome shotgun (WGS) entry which is preliminary data.</text>
</comment>
<proteinExistence type="predicted"/>
<organism evidence="1 2">
    <name type="scientific">Gordonia hirsuta DSM 44140 = NBRC 16056</name>
    <dbReference type="NCBI Taxonomy" id="1121927"/>
    <lineage>
        <taxon>Bacteria</taxon>
        <taxon>Bacillati</taxon>
        <taxon>Actinomycetota</taxon>
        <taxon>Actinomycetes</taxon>
        <taxon>Mycobacteriales</taxon>
        <taxon>Gordoniaceae</taxon>
        <taxon>Gordonia</taxon>
    </lineage>
</organism>
<gene>
    <name evidence="1" type="ORF">GOHSU_31_00270</name>
</gene>
<reference evidence="1 2" key="1">
    <citation type="submission" date="2012-12" db="EMBL/GenBank/DDBJ databases">
        <title>Whole genome shotgun sequence of Gordonia hirsuta NBRC 16056.</title>
        <authorList>
            <person name="Isaki-Nakamura S."/>
            <person name="Hosoyama A."/>
            <person name="Tsuchikane K."/>
            <person name="Katsumata H."/>
            <person name="Baba S."/>
            <person name="Yamazaki S."/>
            <person name="Fujita N."/>
        </authorList>
    </citation>
    <scope>NUCLEOTIDE SEQUENCE [LARGE SCALE GENOMIC DNA]</scope>
    <source>
        <strain evidence="1 2">NBRC 16056</strain>
    </source>
</reference>
<evidence type="ECO:0000313" key="2">
    <source>
        <dbReference type="Proteomes" id="UP000053405"/>
    </source>
</evidence>
<protein>
    <submittedName>
        <fullName evidence="1">Uncharacterized protein</fullName>
    </submittedName>
</protein>
<accession>L7LBP3</accession>
<dbReference type="Proteomes" id="UP000053405">
    <property type="component" value="Unassembled WGS sequence"/>
</dbReference>
<evidence type="ECO:0000313" key="1">
    <source>
        <dbReference type="EMBL" id="GAC58166.1"/>
    </source>
</evidence>
<dbReference type="EMBL" id="BANT01000031">
    <property type="protein sequence ID" value="GAC58166.1"/>
    <property type="molecule type" value="Genomic_DNA"/>
</dbReference>
<name>L7LBP3_9ACTN</name>